<dbReference type="InterPro" id="IPR036291">
    <property type="entry name" value="NAD(P)-bd_dom_sf"/>
</dbReference>
<dbReference type="PANTHER" id="PTHR44154">
    <property type="entry name" value="QUINONE OXIDOREDUCTASE"/>
    <property type="match status" value="1"/>
</dbReference>
<name>A0A1I4E2V9_9ACTN</name>
<sequence>MRAIVYTQPGDPDVLQLVERPVPEPGPGEARVRLAYSGVNPTDWKRRSTADPGPDGQTPNQDGAGTVEAVGQGVDPALVGERVWVWEAAWQRPYGTAAEYTVVPARQTVLLGADPSFELGASLGIPFLTAHRCLTLGETVPDRLGPGTLDGRTVLVQGGAGAVGNAAIQLARWSDATVITTVSSPAKAQLAAAAGASHVIDYRREDVVTEVRKIAPDGVDAIVEVSPTTNAATDAQVLGMHGAVAMYADDSGAEITVPVRSQMVLNARWQFVLVYTEPRRAKEIAVEDVNAAVLDGAIRVGAEAGLPLHIFPLAETAQAHRAVEDGAVGKVLIDVTA</sequence>
<dbReference type="InterPro" id="IPR013154">
    <property type="entry name" value="ADH-like_N"/>
</dbReference>
<dbReference type="InterPro" id="IPR051603">
    <property type="entry name" value="Zinc-ADH_QOR/CCCR"/>
</dbReference>
<dbReference type="CDD" id="cd08253">
    <property type="entry name" value="zeta_crystallin"/>
    <property type="match status" value="1"/>
</dbReference>
<dbReference type="RefSeq" id="WP_091323835.1">
    <property type="nucleotide sequence ID" value="NZ_FOSW01000005.1"/>
</dbReference>
<proteinExistence type="predicted"/>
<dbReference type="Gene3D" id="3.90.180.10">
    <property type="entry name" value="Medium-chain alcohol dehydrogenases, catalytic domain"/>
    <property type="match status" value="1"/>
</dbReference>
<dbReference type="Proteomes" id="UP000199152">
    <property type="component" value="Unassembled WGS sequence"/>
</dbReference>
<dbReference type="EMBL" id="FOSW01000005">
    <property type="protein sequence ID" value="SFK98491.1"/>
    <property type="molecule type" value="Genomic_DNA"/>
</dbReference>
<evidence type="ECO:0000259" key="3">
    <source>
        <dbReference type="SMART" id="SM00829"/>
    </source>
</evidence>
<accession>A0A1I4E2V9</accession>
<keyword evidence="1" id="KW-0521">NADP</keyword>
<dbReference type="InterPro" id="IPR013149">
    <property type="entry name" value="ADH-like_C"/>
</dbReference>
<dbReference type="AlphaFoldDB" id="A0A1I4E2V9"/>
<protein>
    <submittedName>
        <fullName evidence="4">NADPH2:quinone reductase</fullName>
    </submittedName>
</protein>
<dbReference type="SUPFAM" id="SSF50129">
    <property type="entry name" value="GroES-like"/>
    <property type="match status" value="1"/>
</dbReference>
<dbReference type="InterPro" id="IPR020843">
    <property type="entry name" value="ER"/>
</dbReference>
<reference evidence="4 5" key="1">
    <citation type="submission" date="2016-10" db="EMBL/GenBank/DDBJ databases">
        <authorList>
            <person name="de Groot N.N."/>
        </authorList>
    </citation>
    <scope>NUCLEOTIDE SEQUENCE [LARGE SCALE GENOMIC DNA]</scope>
    <source>
        <strain evidence="4 5">DSM 45317</strain>
    </source>
</reference>
<dbReference type="InterPro" id="IPR011032">
    <property type="entry name" value="GroES-like_sf"/>
</dbReference>
<feature type="domain" description="Enoyl reductase (ER)" evidence="3">
    <location>
        <begin position="10"/>
        <end position="333"/>
    </location>
</feature>
<evidence type="ECO:0000313" key="5">
    <source>
        <dbReference type="Proteomes" id="UP000199152"/>
    </source>
</evidence>
<dbReference type="SUPFAM" id="SSF51735">
    <property type="entry name" value="NAD(P)-binding Rossmann-fold domains"/>
    <property type="match status" value="1"/>
</dbReference>
<dbReference type="Pfam" id="PF00107">
    <property type="entry name" value="ADH_zinc_N"/>
    <property type="match status" value="1"/>
</dbReference>
<keyword evidence="5" id="KW-1185">Reference proteome</keyword>
<dbReference type="GO" id="GO:0016491">
    <property type="term" value="F:oxidoreductase activity"/>
    <property type="evidence" value="ECO:0007669"/>
    <property type="project" value="InterPro"/>
</dbReference>
<dbReference type="Pfam" id="PF08240">
    <property type="entry name" value="ADH_N"/>
    <property type="match status" value="1"/>
</dbReference>
<dbReference type="InParanoid" id="A0A1I4E2V9"/>
<evidence type="ECO:0000256" key="2">
    <source>
        <dbReference type="SAM" id="MobiDB-lite"/>
    </source>
</evidence>
<dbReference type="PANTHER" id="PTHR44154:SF1">
    <property type="entry name" value="QUINONE OXIDOREDUCTASE"/>
    <property type="match status" value="1"/>
</dbReference>
<dbReference type="Gene3D" id="3.40.50.720">
    <property type="entry name" value="NAD(P)-binding Rossmann-like Domain"/>
    <property type="match status" value="1"/>
</dbReference>
<gene>
    <name evidence="4" type="ORF">SAMN04488085_105124</name>
</gene>
<feature type="region of interest" description="Disordered" evidence="2">
    <location>
        <begin position="41"/>
        <end position="68"/>
    </location>
</feature>
<dbReference type="STRING" id="504800.SAMN04488085_105124"/>
<evidence type="ECO:0000256" key="1">
    <source>
        <dbReference type="ARBA" id="ARBA00022857"/>
    </source>
</evidence>
<dbReference type="OrthoDB" id="7355832at2"/>
<dbReference type="SMART" id="SM00829">
    <property type="entry name" value="PKS_ER"/>
    <property type="match status" value="1"/>
</dbReference>
<organism evidence="4 5">
    <name type="scientific">Geodermatophilus ruber</name>
    <dbReference type="NCBI Taxonomy" id="504800"/>
    <lineage>
        <taxon>Bacteria</taxon>
        <taxon>Bacillati</taxon>
        <taxon>Actinomycetota</taxon>
        <taxon>Actinomycetes</taxon>
        <taxon>Geodermatophilales</taxon>
        <taxon>Geodermatophilaceae</taxon>
        <taxon>Geodermatophilus</taxon>
    </lineage>
</organism>
<evidence type="ECO:0000313" key="4">
    <source>
        <dbReference type="EMBL" id="SFK98491.1"/>
    </source>
</evidence>